<proteinExistence type="predicted"/>
<feature type="transmembrane region" description="Helical" evidence="1">
    <location>
        <begin position="118"/>
        <end position="140"/>
    </location>
</feature>
<evidence type="ECO:0000313" key="2">
    <source>
        <dbReference type="EMBL" id="OGC28503.1"/>
    </source>
</evidence>
<reference evidence="2 3" key="1">
    <citation type="journal article" date="2016" name="Nat. Commun.">
        <title>Thousands of microbial genomes shed light on interconnected biogeochemical processes in an aquifer system.</title>
        <authorList>
            <person name="Anantharaman K."/>
            <person name="Brown C.T."/>
            <person name="Hug L.A."/>
            <person name="Sharon I."/>
            <person name="Castelle C.J."/>
            <person name="Probst A.J."/>
            <person name="Thomas B.C."/>
            <person name="Singh A."/>
            <person name="Wilkins M.J."/>
            <person name="Karaoz U."/>
            <person name="Brodie E.L."/>
            <person name="Williams K.H."/>
            <person name="Hubbard S.S."/>
            <person name="Banfield J.F."/>
        </authorList>
    </citation>
    <scope>NUCLEOTIDE SEQUENCE [LARGE SCALE GENOMIC DNA]</scope>
</reference>
<dbReference type="EMBL" id="MEUG01000001">
    <property type="protein sequence ID" value="OGC28503.1"/>
    <property type="molecule type" value="Genomic_DNA"/>
</dbReference>
<keyword evidence="1" id="KW-1133">Transmembrane helix</keyword>
<evidence type="ECO:0000313" key="3">
    <source>
        <dbReference type="Proteomes" id="UP000178602"/>
    </source>
</evidence>
<accession>A0A1F4T8Z6</accession>
<protein>
    <submittedName>
        <fullName evidence="2">Uncharacterized protein</fullName>
    </submittedName>
</protein>
<evidence type="ECO:0000256" key="1">
    <source>
        <dbReference type="SAM" id="Phobius"/>
    </source>
</evidence>
<name>A0A1F4T8Z6_UNCSA</name>
<sequence length="145" mass="16715">MLNFSSTSPNEEQDYLIKSGFKVLARKPKAMVISRVDGKDHLGKLEADYLVSRDNHQFIVVVQQGEGALDPSDPIVRRRLVEFDRAFNCHGLVFFNPHESQLQVVSFRFVREKGWLDLFFQFLMFGLAIAVVAGIIWLMIHIKMF</sequence>
<comment type="caution">
    <text evidence="2">The sequence shown here is derived from an EMBL/GenBank/DDBJ whole genome shotgun (WGS) entry which is preliminary data.</text>
</comment>
<dbReference type="Proteomes" id="UP000178602">
    <property type="component" value="Unassembled WGS sequence"/>
</dbReference>
<gene>
    <name evidence="2" type="ORF">A3K49_06005</name>
</gene>
<organism evidence="2 3">
    <name type="scientific">candidate division WOR-1 bacterium RIFOXYC12_FULL_54_18</name>
    <dbReference type="NCBI Taxonomy" id="1802584"/>
    <lineage>
        <taxon>Bacteria</taxon>
        <taxon>Bacillati</taxon>
        <taxon>Saganbacteria</taxon>
    </lineage>
</organism>
<dbReference type="AlphaFoldDB" id="A0A1F4T8Z6"/>
<keyword evidence="1" id="KW-0812">Transmembrane</keyword>
<keyword evidence="1" id="KW-0472">Membrane</keyword>